<organism evidence="1 2">
    <name type="scientific">Entomophthora muscae</name>
    <dbReference type="NCBI Taxonomy" id="34485"/>
    <lineage>
        <taxon>Eukaryota</taxon>
        <taxon>Fungi</taxon>
        <taxon>Fungi incertae sedis</taxon>
        <taxon>Zoopagomycota</taxon>
        <taxon>Entomophthoromycotina</taxon>
        <taxon>Entomophthoromycetes</taxon>
        <taxon>Entomophthorales</taxon>
        <taxon>Entomophthoraceae</taxon>
        <taxon>Entomophthora</taxon>
    </lineage>
</organism>
<keyword evidence="2" id="KW-1185">Reference proteome</keyword>
<dbReference type="EMBL" id="QTSX02000046">
    <property type="protein sequence ID" value="KAJ9089461.1"/>
    <property type="molecule type" value="Genomic_DNA"/>
</dbReference>
<accession>A0ACC2US81</accession>
<gene>
    <name evidence="1" type="ORF">DSO57_1012809</name>
</gene>
<evidence type="ECO:0000313" key="2">
    <source>
        <dbReference type="Proteomes" id="UP001165960"/>
    </source>
</evidence>
<sequence length="147" mass="16322">MSNSWLNTFHGGLDEQNTCSRDAQLGEYISRLVKGASISWEALDRKPIAAPAMADFRVLKPHFTGSIVSKEMEKLLPHAFEWTTLMVPAEADREVFEAFTLVIVLIAEIEEGDAQSIKELGALEEINVVDTPYKLSLISLTGCRSPR</sequence>
<dbReference type="Proteomes" id="UP001165960">
    <property type="component" value="Unassembled WGS sequence"/>
</dbReference>
<protein>
    <submittedName>
        <fullName evidence="1">Uncharacterized protein</fullName>
    </submittedName>
</protein>
<proteinExistence type="predicted"/>
<comment type="caution">
    <text evidence="1">The sequence shown here is derived from an EMBL/GenBank/DDBJ whole genome shotgun (WGS) entry which is preliminary data.</text>
</comment>
<evidence type="ECO:0000313" key="1">
    <source>
        <dbReference type="EMBL" id="KAJ9089461.1"/>
    </source>
</evidence>
<name>A0ACC2US81_9FUNG</name>
<reference evidence="1" key="1">
    <citation type="submission" date="2022-04" db="EMBL/GenBank/DDBJ databases">
        <title>Genome of the entomopathogenic fungus Entomophthora muscae.</title>
        <authorList>
            <person name="Elya C."/>
            <person name="Lovett B.R."/>
            <person name="Lee E."/>
            <person name="Macias A.M."/>
            <person name="Hajek A.E."/>
            <person name="De Bivort B.L."/>
            <person name="Kasson M.T."/>
            <person name="De Fine Licht H.H."/>
            <person name="Stajich J.E."/>
        </authorList>
    </citation>
    <scope>NUCLEOTIDE SEQUENCE</scope>
    <source>
        <strain evidence="1">Berkeley</strain>
    </source>
</reference>